<dbReference type="EMBL" id="JAMLDX010000021">
    <property type="protein sequence ID" value="MCP3732684.1"/>
    <property type="molecule type" value="Genomic_DNA"/>
</dbReference>
<sequence>MTDSPDARHALRAATAADHERVDRAFSAFDLTTREGYSGFLRAQAHGFLPVEAAIDGAGPHDIVPDWPARRRSQSLLADLDALGVTPPDTASRPLFRSREEILGAIYVLEGSRLGGRMLARSVPADFPRAFIGSSDAGMWRTLIEILDKLLISDEQRTAASDGARSVFALFEAGARQEGTQLGR</sequence>
<evidence type="ECO:0000313" key="2">
    <source>
        <dbReference type="Proteomes" id="UP001139451"/>
    </source>
</evidence>
<keyword evidence="2" id="KW-1185">Reference proteome</keyword>
<dbReference type="AlphaFoldDB" id="A0A9X2KMJ7"/>
<protein>
    <submittedName>
        <fullName evidence="1">Biliverdin-producing heme oxygenase</fullName>
    </submittedName>
</protein>
<dbReference type="RefSeq" id="WP_254296300.1">
    <property type="nucleotide sequence ID" value="NZ_JAMLDX010000021.1"/>
</dbReference>
<gene>
    <name evidence="1" type="ORF">M9978_19885</name>
</gene>
<evidence type="ECO:0000313" key="1">
    <source>
        <dbReference type="EMBL" id="MCP3732684.1"/>
    </source>
</evidence>
<name>A0A9X2KMJ7_9SPHN</name>
<proteinExistence type="predicted"/>
<reference evidence="1" key="1">
    <citation type="submission" date="2022-05" db="EMBL/GenBank/DDBJ databases">
        <title>Sphingomonas sp. strain MG17 Genome sequencing and assembly.</title>
        <authorList>
            <person name="Kim I."/>
        </authorList>
    </citation>
    <scope>NUCLEOTIDE SEQUENCE</scope>
    <source>
        <strain evidence="1">MG17</strain>
    </source>
</reference>
<dbReference type="CDD" id="cd19166">
    <property type="entry name" value="HemeO-bac"/>
    <property type="match status" value="1"/>
</dbReference>
<dbReference type="Gene3D" id="1.20.910.10">
    <property type="entry name" value="Heme oxygenase-like"/>
    <property type="match status" value="1"/>
</dbReference>
<organism evidence="1 2">
    <name type="scientific">Sphingomonas tagetis</name>
    <dbReference type="NCBI Taxonomy" id="2949092"/>
    <lineage>
        <taxon>Bacteria</taxon>
        <taxon>Pseudomonadati</taxon>
        <taxon>Pseudomonadota</taxon>
        <taxon>Alphaproteobacteria</taxon>
        <taxon>Sphingomonadales</taxon>
        <taxon>Sphingomonadaceae</taxon>
        <taxon>Sphingomonas</taxon>
    </lineage>
</organism>
<dbReference type="InterPro" id="IPR016084">
    <property type="entry name" value="Haem_Oase-like_multi-hlx"/>
</dbReference>
<comment type="caution">
    <text evidence="1">The sequence shown here is derived from an EMBL/GenBank/DDBJ whole genome shotgun (WGS) entry which is preliminary data.</text>
</comment>
<dbReference type="SUPFAM" id="SSF48613">
    <property type="entry name" value="Heme oxygenase-like"/>
    <property type="match status" value="1"/>
</dbReference>
<dbReference type="Proteomes" id="UP001139451">
    <property type="component" value="Unassembled WGS sequence"/>
</dbReference>
<accession>A0A9X2KMJ7</accession>